<evidence type="ECO:0000259" key="8">
    <source>
        <dbReference type="Pfam" id="PF02753"/>
    </source>
</evidence>
<dbReference type="Gene3D" id="2.60.40.10">
    <property type="entry name" value="Immunoglobulins"/>
    <property type="match status" value="2"/>
</dbReference>
<evidence type="ECO:0000313" key="10">
    <source>
        <dbReference type="Proteomes" id="UP000061348"/>
    </source>
</evidence>
<dbReference type="InterPro" id="IPR001829">
    <property type="entry name" value="Pili_assmbl_chaperone_bac"/>
</dbReference>
<dbReference type="AlphaFoldDB" id="A0A120G6T7"/>
<dbReference type="InterPro" id="IPR013783">
    <property type="entry name" value="Ig-like_fold"/>
</dbReference>
<protein>
    <submittedName>
        <fullName evidence="9">Chaperone protein EcpD</fullName>
    </submittedName>
</protein>
<feature type="domain" description="Pili assembly chaperone C-terminal" evidence="8">
    <location>
        <begin position="186"/>
        <end position="253"/>
    </location>
</feature>
<evidence type="ECO:0000256" key="6">
    <source>
        <dbReference type="SAM" id="SignalP"/>
    </source>
</evidence>
<keyword evidence="3 6" id="KW-0732">Signal</keyword>
<evidence type="ECO:0000313" key="9">
    <source>
        <dbReference type="EMBL" id="KWV86218.1"/>
    </source>
</evidence>
<keyword evidence="4" id="KW-0574">Periplasm</keyword>
<organism evidence="9 10">
    <name type="scientific">Pseudomonas fluorescens</name>
    <dbReference type="NCBI Taxonomy" id="294"/>
    <lineage>
        <taxon>Bacteria</taxon>
        <taxon>Pseudomonadati</taxon>
        <taxon>Pseudomonadota</taxon>
        <taxon>Gammaproteobacteria</taxon>
        <taxon>Pseudomonadales</taxon>
        <taxon>Pseudomonadaceae</taxon>
        <taxon>Pseudomonas</taxon>
    </lineage>
</organism>
<dbReference type="GO" id="GO:0030288">
    <property type="term" value="C:outer membrane-bounded periplasmic space"/>
    <property type="evidence" value="ECO:0007669"/>
    <property type="project" value="InterPro"/>
</dbReference>
<feature type="domain" description="Pili assembly chaperone N-terminal" evidence="7">
    <location>
        <begin position="31"/>
        <end position="160"/>
    </location>
</feature>
<dbReference type="PANTHER" id="PTHR30251:SF2">
    <property type="entry name" value="FIMBRIAL CHAPERONE YADV-RELATED"/>
    <property type="match status" value="1"/>
</dbReference>
<accession>A0A120G6T7</accession>
<evidence type="ECO:0000256" key="3">
    <source>
        <dbReference type="ARBA" id="ARBA00022729"/>
    </source>
</evidence>
<dbReference type="SUPFAM" id="SSF49584">
    <property type="entry name" value="Periplasmic chaperone C-domain"/>
    <property type="match status" value="1"/>
</dbReference>
<comment type="subcellular location">
    <subcellularLocation>
        <location evidence="1">Periplasm</location>
    </subcellularLocation>
</comment>
<dbReference type="PRINTS" id="PR00969">
    <property type="entry name" value="CHAPERONPILI"/>
</dbReference>
<dbReference type="InterPro" id="IPR050643">
    <property type="entry name" value="Periplasmic_pilus_chap"/>
</dbReference>
<dbReference type="RefSeq" id="WP_230633851.1">
    <property type="nucleotide sequence ID" value="NZ_JRXU01000015.1"/>
</dbReference>
<gene>
    <name evidence="9" type="primary">ecpD_3</name>
    <name evidence="9" type="ORF">PFLmoz3_04190</name>
</gene>
<evidence type="ECO:0000256" key="4">
    <source>
        <dbReference type="ARBA" id="ARBA00022764"/>
    </source>
</evidence>
<comment type="caution">
    <text evidence="9">The sequence shown here is derived from an EMBL/GenBank/DDBJ whole genome shotgun (WGS) entry which is preliminary data.</text>
</comment>
<dbReference type="PATRIC" id="fig|294.194.peg.4652"/>
<dbReference type="Pfam" id="PF02753">
    <property type="entry name" value="PapD_C"/>
    <property type="match status" value="1"/>
</dbReference>
<proteinExistence type="inferred from homology"/>
<dbReference type="InterPro" id="IPR008962">
    <property type="entry name" value="PapD-like_sf"/>
</dbReference>
<dbReference type="SUPFAM" id="SSF49354">
    <property type="entry name" value="PapD-like"/>
    <property type="match status" value="1"/>
</dbReference>
<evidence type="ECO:0000256" key="2">
    <source>
        <dbReference type="ARBA" id="ARBA00007399"/>
    </source>
</evidence>
<name>A0A120G6T7_PSEFL</name>
<dbReference type="GO" id="GO:0071555">
    <property type="term" value="P:cell wall organization"/>
    <property type="evidence" value="ECO:0007669"/>
    <property type="project" value="InterPro"/>
</dbReference>
<feature type="chain" id="PRO_5007165920" evidence="6">
    <location>
        <begin position="31"/>
        <end position="263"/>
    </location>
</feature>
<dbReference type="InterPro" id="IPR016148">
    <property type="entry name" value="Pili_assmbl_chaperone_C"/>
</dbReference>
<feature type="signal peptide" evidence="6">
    <location>
        <begin position="1"/>
        <end position="30"/>
    </location>
</feature>
<sequence>MQDLLMILSRRVVRVALSLALGMASHTVHAGVVIDGTRQIYPEPRREVTVRVTNDDKHAPRLVQAWLDAGDAQEAPTLSDVPFVLSPPVFRLDAGKSQSMRLSYTKAPLPTDRESLFWLNVLEVPGATSEFDPTLEDSQRNHFKFAFRIRTKVFFRPAQLPGTPEEAPGLLRWSVERGAQGSVIQVHNPSAYHVTFNDIVLLMGSGPEAEKLSLTEGMVEPGGTLKVPVPKAAKVIPADARVDFTYINDFGGFSSAQPAVLHR</sequence>
<dbReference type="InterPro" id="IPR036316">
    <property type="entry name" value="Pili_assmbl_chap_C_dom_sf"/>
</dbReference>
<dbReference type="Proteomes" id="UP000061348">
    <property type="component" value="Unassembled WGS sequence"/>
</dbReference>
<reference evidence="9 10" key="1">
    <citation type="submission" date="2015-05" db="EMBL/GenBank/DDBJ databases">
        <title>A genomic and transcriptomic approach to investigate the blue pigment phenotype in Pseudomonas fluorescens.</title>
        <authorList>
            <person name="Andreani N.A."/>
            <person name="Cardazzo B."/>
        </authorList>
    </citation>
    <scope>NUCLEOTIDE SEQUENCE [LARGE SCALE GENOMIC DNA]</scope>
    <source>
        <strain evidence="9 10">Ps_22</strain>
    </source>
</reference>
<dbReference type="Pfam" id="PF00345">
    <property type="entry name" value="PapD_N"/>
    <property type="match status" value="1"/>
</dbReference>
<dbReference type="EMBL" id="LCYA01000103">
    <property type="protein sequence ID" value="KWV86218.1"/>
    <property type="molecule type" value="Genomic_DNA"/>
</dbReference>
<comment type="similarity">
    <text evidence="2">Belongs to the periplasmic pilus chaperone family.</text>
</comment>
<evidence type="ECO:0000256" key="1">
    <source>
        <dbReference type="ARBA" id="ARBA00004418"/>
    </source>
</evidence>
<evidence type="ECO:0000256" key="5">
    <source>
        <dbReference type="ARBA" id="ARBA00023186"/>
    </source>
</evidence>
<dbReference type="PANTHER" id="PTHR30251">
    <property type="entry name" value="PILUS ASSEMBLY CHAPERONE"/>
    <property type="match status" value="1"/>
</dbReference>
<dbReference type="InterPro" id="IPR016147">
    <property type="entry name" value="Pili_assmbl_chaperone_N"/>
</dbReference>
<evidence type="ECO:0000259" key="7">
    <source>
        <dbReference type="Pfam" id="PF00345"/>
    </source>
</evidence>
<keyword evidence="5" id="KW-0143">Chaperone</keyword>